<evidence type="ECO:0000313" key="1">
    <source>
        <dbReference type="EMBL" id="MBC2603692.1"/>
    </source>
</evidence>
<name>A0A7X1B192_9BACT</name>
<reference evidence="1 2" key="1">
    <citation type="submission" date="2020-07" db="EMBL/GenBank/DDBJ databases">
        <authorList>
            <person name="Feng X."/>
        </authorList>
    </citation>
    <scope>NUCLEOTIDE SEQUENCE [LARGE SCALE GENOMIC DNA]</scope>
    <source>
        <strain evidence="1 2">JCM14086</strain>
    </source>
</reference>
<dbReference type="Proteomes" id="UP000525652">
    <property type="component" value="Unassembled WGS sequence"/>
</dbReference>
<dbReference type="InterPro" id="IPR018644">
    <property type="entry name" value="DUF2071"/>
</dbReference>
<evidence type="ECO:0000313" key="2">
    <source>
        <dbReference type="Proteomes" id="UP000525652"/>
    </source>
</evidence>
<gene>
    <name evidence="1" type="ORF">H5P30_18065</name>
</gene>
<sequence>MRIPKITGIIKRRFLINFRIEPEVMSRVLPKPFCPKLHNGYAVGGICLIRLEGIKPAVFPLPWGFSSENAAHRVAVTWEGNEGVYIPRRDSDSRVSQLAGGRIFPGVHYPATFDVRDSEGYFDFKMKSKDSHTTVSFSGRVSDTFPESSCFSSLQESSDFFESGSLGYSAKKSGSKYDGLRLETESWTVSPFEIENLESSFFNDARNFPEGSIEYDHTLFMQNIKHHWHHEDDLCCQTR</sequence>
<comment type="caution">
    <text evidence="1">The sequence shown here is derived from an EMBL/GenBank/DDBJ whole genome shotgun (WGS) entry which is preliminary data.</text>
</comment>
<organism evidence="1 2">
    <name type="scientific">Puniceicoccus vermicola</name>
    <dbReference type="NCBI Taxonomy" id="388746"/>
    <lineage>
        <taxon>Bacteria</taxon>
        <taxon>Pseudomonadati</taxon>
        <taxon>Verrucomicrobiota</taxon>
        <taxon>Opitutia</taxon>
        <taxon>Puniceicoccales</taxon>
        <taxon>Puniceicoccaceae</taxon>
        <taxon>Puniceicoccus</taxon>
    </lineage>
</organism>
<dbReference type="EMBL" id="JACHVA010000129">
    <property type="protein sequence ID" value="MBC2603692.1"/>
    <property type="molecule type" value="Genomic_DNA"/>
</dbReference>
<protein>
    <submittedName>
        <fullName evidence="1">DUF2071 domain-containing protein</fullName>
    </submittedName>
</protein>
<dbReference type="Pfam" id="PF09844">
    <property type="entry name" value="DUF2071"/>
    <property type="match status" value="1"/>
</dbReference>
<dbReference type="AlphaFoldDB" id="A0A7X1B192"/>
<dbReference type="RefSeq" id="WP_185694319.1">
    <property type="nucleotide sequence ID" value="NZ_JACHVA010000129.1"/>
</dbReference>
<proteinExistence type="predicted"/>
<keyword evidence="2" id="KW-1185">Reference proteome</keyword>
<accession>A0A7X1B192</accession>